<accession>A0A940MTG0</accession>
<name>A0A940MTG0_9RHOB</name>
<organism evidence="2 3">
    <name type="scientific">Sagittula salina</name>
    <dbReference type="NCBI Taxonomy" id="2820268"/>
    <lineage>
        <taxon>Bacteria</taxon>
        <taxon>Pseudomonadati</taxon>
        <taxon>Pseudomonadota</taxon>
        <taxon>Alphaproteobacteria</taxon>
        <taxon>Rhodobacterales</taxon>
        <taxon>Roseobacteraceae</taxon>
        <taxon>Sagittula</taxon>
    </lineage>
</organism>
<evidence type="ECO:0000256" key="1">
    <source>
        <dbReference type="SAM" id="Phobius"/>
    </source>
</evidence>
<feature type="transmembrane region" description="Helical" evidence="1">
    <location>
        <begin position="226"/>
        <end position="248"/>
    </location>
</feature>
<keyword evidence="1" id="KW-1133">Transmembrane helix</keyword>
<keyword evidence="1" id="KW-0812">Transmembrane</keyword>
<dbReference type="AlphaFoldDB" id="A0A940MTG0"/>
<dbReference type="RefSeq" id="WP_209362998.1">
    <property type="nucleotide sequence ID" value="NZ_JAGISH010000014.1"/>
</dbReference>
<reference evidence="2" key="1">
    <citation type="submission" date="2021-03" db="EMBL/GenBank/DDBJ databases">
        <title>Sagittula salina sp. nov. strain M10.9X isolated from the marine waste.</title>
        <authorList>
            <person name="Satari L."/>
            <person name="Molina-Menor E."/>
            <person name="Vidal-Verdu A."/>
            <person name="Pascual J."/>
            <person name="Pereto J."/>
            <person name="Porcar M."/>
        </authorList>
    </citation>
    <scope>NUCLEOTIDE SEQUENCE</scope>
    <source>
        <strain evidence="2">M10.9X</strain>
    </source>
</reference>
<sequence>MSLDVSLQTDPGVLSDDPMQEARRQVEICNACRYCEGFCAVFPAITREKVFADGDLTQLANLCHNCRGCYYACQYTAPHEFDLNLPRALASARAESWERLAWPGGLAKTFQAKGGALVAALVAGFAIMFAAIAALPGEGEGFYAWLSHSAMVAIFAPAFLLPLAALAVSLRRYWREVGGTWLTLADWREAVGSAGRLKNLSGGQGQGCNFEKAERFSDARRHVHQAVMYGFMLCFASTSVATLLHYVAGMEAPYGLFSLPKLLGVPGGLLLVVGCAGMIALKGKADPDLGTPGRASGERAFIWLLGFVGLSGLVLYAVRGTGLTGPLLALHLGSVLTFFLLTPYSKMAHGFYRFTALLREAQEKRLRAKG</sequence>
<protein>
    <submittedName>
        <fullName evidence="2">Tricarballylate utilization 4Fe-4S protein TcuB</fullName>
    </submittedName>
</protein>
<feature type="transmembrane region" description="Helical" evidence="1">
    <location>
        <begin position="116"/>
        <end position="136"/>
    </location>
</feature>
<comment type="caution">
    <text evidence="2">The sequence shown here is derived from an EMBL/GenBank/DDBJ whole genome shotgun (WGS) entry which is preliminary data.</text>
</comment>
<feature type="transmembrane region" description="Helical" evidence="1">
    <location>
        <begin position="324"/>
        <end position="344"/>
    </location>
</feature>
<proteinExistence type="predicted"/>
<feature type="transmembrane region" description="Helical" evidence="1">
    <location>
        <begin position="142"/>
        <end position="168"/>
    </location>
</feature>
<dbReference type="SUPFAM" id="SSF103501">
    <property type="entry name" value="Respiratory nitrate reductase 1 gamma chain"/>
    <property type="match status" value="1"/>
</dbReference>
<dbReference type="EMBL" id="JAGISH010000014">
    <property type="protein sequence ID" value="MBP0484546.1"/>
    <property type="molecule type" value="Genomic_DNA"/>
</dbReference>
<dbReference type="InterPro" id="IPR012830">
    <property type="entry name" value="Citrate_utilization_prot_B"/>
</dbReference>
<dbReference type="SUPFAM" id="SSF54862">
    <property type="entry name" value="4Fe-4S ferredoxins"/>
    <property type="match status" value="1"/>
</dbReference>
<evidence type="ECO:0000313" key="3">
    <source>
        <dbReference type="Proteomes" id="UP000675940"/>
    </source>
</evidence>
<keyword evidence="3" id="KW-1185">Reference proteome</keyword>
<keyword evidence="1" id="KW-0472">Membrane</keyword>
<dbReference type="Proteomes" id="UP000675940">
    <property type="component" value="Unassembled WGS sequence"/>
</dbReference>
<dbReference type="NCBIfam" id="TIGR02484">
    <property type="entry name" value="CitB"/>
    <property type="match status" value="1"/>
</dbReference>
<evidence type="ECO:0000313" key="2">
    <source>
        <dbReference type="EMBL" id="MBP0484546.1"/>
    </source>
</evidence>
<feature type="transmembrane region" description="Helical" evidence="1">
    <location>
        <begin position="301"/>
        <end position="318"/>
    </location>
</feature>
<feature type="transmembrane region" description="Helical" evidence="1">
    <location>
        <begin position="263"/>
        <end position="281"/>
    </location>
</feature>
<dbReference type="InterPro" id="IPR036197">
    <property type="entry name" value="NarG-like_sf"/>
</dbReference>
<gene>
    <name evidence="2" type="primary">tcuB</name>
    <name evidence="2" type="ORF">J5474_18905</name>
</gene>